<feature type="domain" description="NERD" evidence="3">
    <location>
        <begin position="110"/>
        <end position="219"/>
    </location>
</feature>
<evidence type="ECO:0000313" key="4">
    <source>
        <dbReference type="EMBL" id="SMO96218.1"/>
    </source>
</evidence>
<dbReference type="InterPro" id="IPR011528">
    <property type="entry name" value="NERD"/>
</dbReference>
<feature type="transmembrane region" description="Helical" evidence="2">
    <location>
        <begin position="39"/>
        <end position="61"/>
    </location>
</feature>
<dbReference type="Proteomes" id="UP000317484">
    <property type="component" value="Unassembled WGS sequence"/>
</dbReference>
<accession>A0A521FJ70</accession>
<keyword evidence="2" id="KW-0812">Transmembrane</keyword>
<keyword evidence="5" id="KW-1185">Reference proteome</keyword>
<dbReference type="AlphaFoldDB" id="A0A521FJ70"/>
<gene>
    <name evidence="4" type="ORF">SAMN06273567_109143</name>
</gene>
<feature type="region of interest" description="Disordered" evidence="1">
    <location>
        <begin position="76"/>
        <end position="95"/>
    </location>
</feature>
<evidence type="ECO:0000313" key="5">
    <source>
        <dbReference type="Proteomes" id="UP000317484"/>
    </source>
</evidence>
<evidence type="ECO:0000259" key="3">
    <source>
        <dbReference type="PROSITE" id="PS50965"/>
    </source>
</evidence>
<dbReference type="EMBL" id="FXTJ01000009">
    <property type="protein sequence ID" value="SMO96218.1"/>
    <property type="molecule type" value="Genomic_DNA"/>
</dbReference>
<reference evidence="4 5" key="1">
    <citation type="submission" date="2017-05" db="EMBL/GenBank/DDBJ databases">
        <authorList>
            <person name="Varghese N."/>
            <person name="Submissions S."/>
        </authorList>
    </citation>
    <scope>NUCLEOTIDE SEQUENCE [LARGE SCALE GENOMIC DNA]</scope>
    <source>
        <strain evidence="4 5">DSM 46834</strain>
    </source>
</reference>
<evidence type="ECO:0000256" key="1">
    <source>
        <dbReference type="SAM" id="MobiDB-lite"/>
    </source>
</evidence>
<evidence type="ECO:0000256" key="2">
    <source>
        <dbReference type="SAM" id="Phobius"/>
    </source>
</evidence>
<name>A0A521FJ70_9ACTN</name>
<dbReference type="Pfam" id="PF08378">
    <property type="entry name" value="NERD"/>
    <property type="match status" value="1"/>
</dbReference>
<proteinExistence type="predicted"/>
<organism evidence="4 5">
    <name type="scientific">Geodermatophilus aquaeductus</name>
    <dbReference type="NCBI Taxonomy" id="1564161"/>
    <lineage>
        <taxon>Bacteria</taxon>
        <taxon>Bacillati</taxon>
        <taxon>Actinomycetota</taxon>
        <taxon>Actinomycetes</taxon>
        <taxon>Geodermatophilales</taxon>
        <taxon>Geodermatophilaceae</taxon>
        <taxon>Geodermatophilus</taxon>
    </lineage>
</organism>
<dbReference type="PROSITE" id="PS50965">
    <property type="entry name" value="NERD"/>
    <property type="match status" value="1"/>
</dbReference>
<keyword evidence="2" id="KW-1133">Transmembrane helix</keyword>
<sequence length="267" mass="27900">MSVGTDSQRWGRRLVLSLVVVLVSSPLSAAGPTGQMLAVLIGGPAAVLFWVSVIGLLVTAARSWVFRRSSSRTPSQADLRDIVSSDPAPRRPTMAGRRTRVAGAEDSWIKGVRGEHVVGAVLDGTGLPVLHDRRLRKGSRANIDHLVVAADAVYVVDAKNLAGSLTTVGDQLRIGGRDRTALLEGVRRQADEVGAALSRFGITAPVRAVLCLVGTARPPGLGFAGGVLLTTPDTVGQLSTLPGMLAAGDRDRIADLLAWAFPPAVSN</sequence>
<protein>
    <submittedName>
        <fullName evidence="4">Nuclease-related domain-containing protein</fullName>
    </submittedName>
</protein>
<keyword evidence="2" id="KW-0472">Membrane</keyword>